<gene>
    <name evidence="3" type="ORF">Cvel_3344</name>
</gene>
<feature type="region of interest" description="Disordered" evidence="1">
    <location>
        <begin position="84"/>
        <end position="116"/>
    </location>
</feature>
<evidence type="ECO:0008006" key="4">
    <source>
        <dbReference type="Google" id="ProtNLM"/>
    </source>
</evidence>
<evidence type="ECO:0000256" key="2">
    <source>
        <dbReference type="SAM" id="SignalP"/>
    </source>
</evidence>
<evidence type="ECO:0000256" key="1">
    <source>
        <dbReference type="SAM" id="MobiDB-lite"/>
    </source>
</evidence>
<proteinExistence type="predicted"/>
<keyword evidence="2" id="KW-0732">Signal</keyword>
<dbReference type="VEuPathDB" id="CryptoDB:Cvel_3344"/>
<dbReference type="AlphaFoldDB" id="A0A0G4FIF8"/>
<accession>A0A0G4FIF8</accession>
<protein>
    <recommendedName>
        <fullName evidence="4">Hexosyltransferase</fullName>
    </recommendedName>
</protein>
<organism evidence="3">
    <name type="scientific">Chromera velia CCMP2878</name>
    <dbReference type="NCBI Taxonomy" id="1169474"/>
    <lineage>
        <taxon>Eukaryota</taxon>
        <taxon>Sar</taxon>
        <taxon>Alveolata</taxon>
        <taxon>Colpodellida</taxon>
        <taxon>Chromeraceae</taxon>
        <taxon>Chromera</taxon>
    </lineage>
</organism>
<name>A0A0G4FIF8_9ALVE</name>
<evidence type="ECO:0000313" key="3">
    <source>
        <dbReference type="EMBL" id="CEM12897.1"/>
    </source>
</evidence>
<feature type="chain" id="PRO_5005188840" description="Hexosyltransferase" evidence="2">
    <location>
        <begin position="27"/>
        <end position="456"/>
    </location>
</feature>
<reference evidence="3" key="1">
    <citation type="submission" date="2014-11" db="EMBL/GenBank/DDBJ databases">
        <authorList>
            <person name="Otto D Thomas"/>
            <person name="Naeem Raeece"/>
        </authorList>
    </citation>
    <scope>NUCLEOTIDE SEQUENCE</scope>
</reference>
<sequence length="456" mass="49877">MRRRSVMLPFLFVILCSLFIFHSTVRFSSVLVENDKGTLDPSQLSKQESSFVDPELVARHKAAPPGSEPWEAFLEPAVRINNASSTTSSIRRSSDSSSSSTTATASNSSTVAPTSASSINSSLTSLLSVDTGTGTESIAVGLPAGSSVAEQPLSLSNIPLIGAVMSAIDFLDEVVVCFNDCSDCTEDRLRELLASPEEKDKKKLKVFEYMAKVYGQGTKEFLSLPPTSPHSLVNYYNFCMSRARFSHAIKLDGDTILNPIVFGEAMQNARETLLDLPESNFRPLSFKGVNLIRDPGGKGVPCVWATRPTNGNGDCILHRISQKTVYIKGGRCEKLSGQGKVGRTFVNAWFHFKALKRDFGAGNYDLKGSPDSQYAQLYRKLGKDWQGTDAGQSPCQRDETTKALFSRSEFPKYLSEALAKEYSCIDPDFAEAVVAANLESFFLAPHPYLVRCPTYS</sequence>
<feature type="signal peptide" evidence="2">
    <location>
        <begin position="1"/>
        <end position="26"/>
    </location>
</feature>
<dbReference type="EMBL" id="CDMZ01000374">
    <property type="protein sequence ID" value="CEM12897.1"/>
    <property type="molecule type" value="Genomic_DNA"/>
</dbReference>